<evidence type="ECO:0000259" key="6">
    <source>
        <dbReference type="PROSITE" id="PS50835"/>
    </source>
</evidence>
<sequence length="508" mass="57725">MHQNQGKYASHSSRERFHLSGCLFSIQACWMSWNVPKREHCLFSAVLCIFPRKKTACYFMSHLCDLCSDLHGSEWILIISAGKKDKQPCFLDLRSEDAVNCLRPKKYFKKMPGLVSCLGDLIVTGIIILFSDHVQSEIWTNEVSDVQFGRLGSRVVLTCGGAHDGSLVAWQFNGSSVPAGQTHKSSLTLLNTTHSMEGNYSCHDERGTLLQSIKLRLGHPPHFVRVSCRMPNHMNIYCSWVQTKTTHLPTLYTSSYSVKDRDVEPCEQEHIGVNECTITDPPFWTSKFLVNITELNPLGSNSTILQIDAHELLKPDPPKDVRVLQVEGQPTQLLVQWSLPSSWPVERMDAFPLTYLLRYRPIGSNYWSRLETEENTSLKIMDALVGHLHQIQIRAQDALINHSQWSEWSHVVEAQPWIEPWKEPTEELVDFSFPYFNSFPVRTTDKSPDSSLHQTGSLGLLILLGLFAAVMVAVLLTIIALLWVRQRKQDNVKKEELASMVKMKSIPI</sequence>
<dbReference type="PANTHER" id="PTHR48483:SF2">
    <property type="entry name" value="INTERLEUKIN-27 SUBUNIT BETA"/>
    <property type="match status" value="1"/>
</dbReference>
<dbReference type="InterPro" id="IPR036116">
    <property type="entry name" value="FN3_sf"/>
</dbReference>
<feature type="domain" description="Ig-like" evidence="6">
    <location>
        <begin position="152"/>
        <end position="202"/>
    </location>
</feature>
<dbReference type="Ensembl" id="ENSCCRT00020016279.1">
    <property type="protein sequence ID" value="ENSCCRP00020014799.1"/>
    <property type="gene ID" value="ENSCCRG00020007183.1"/>
</dbReference>
<dbReference type="PANTHER" id="PTHR48483">
    <property type="entry name" value="INTERLEUKIN-27 SUBUNIT BETA"/>
    <property type="match status" value="1"/>
</dbReference>
<dbReference type="CDD" id="cd00063">
    <property type="entry name" value="FN3"/>
    <property type="match status" value="1"/>
</dbReference>
<evidence type="ECO:0000256" key="3">
    <source>
        <dbReference type="ARBA" id="ARBA00023180"/>
    </source>
</evidence>
<dbReference type="Pfam" id="PF00047">
    <property type="entry name" value="ig"/>
    <property type="match status" value="1"/>
</dbReference>
<evidence type="ECO:0000313" key="8">
    <source>
        <dbReference type="Ensembl" id="ENSCCRP00020014799.1"/>
    </source>
</evidence>
<evidence type="ECO:0000259" key="7">
    <source>
        <dbReference type="PROSITE" id="PS50853"/>
    </source>
</evidence>
<dbReference type="Gene3D" id="2.60.40.10">
    <property type="entry name" value="Immunoglobulins"/>
    <property type="match status" value="3"/>
</dbReference>
<keyword evidence="5" id="KW-0472">Membrane</keyword>
<dbReference type="SUPFAM" id="SSF49265">
    <property type="entry name" value="Fibronectin type III"/>
    <property type="match status" value="2"/>
</dbReference>
<dbReference type="PROSITE" id="PS50853">
    <property type="entry name" value="FN3"/>
    <property type="match status" value="1"/>
</dbReference>
<evidence type="ECO:0000313" key="9">
    <source>
        <dbReference type="Proteomes" id="UP000694701"/>
    </source>
</evidence>
<dbReference type="PROSITE" id="PS50835">
    <property type="entry name" value="IG_LIKE"/>
    <property type="match status" value="1"/>
</dbReference>
<comment type="similarity">
    <text evidence="1">Belongs to the type I cytokine receptor family. Type 3 subfamily.</text>
</comment>
<evidence type="ECO:0000256" key="1">
    <source>
        <dbReference type="ARBA" id="ARBA00010890"/>
    </source>
</evidence>
<dbReference type="Proteomes" id="UP000694701">
    <property type="component" value="Unplaced"/>
</dbReference>
<feature type="transmembrane region" description="Helical" evidence="5">
    <location>
        <begin position="458"/>
        <end position="484"/>
    </location>
</feature>
<dbReference type="InterPro" id="IPR053073">
    <property type="entry name" value="IL11/IL27_subunit_beta"/>
</dbReference>
<dbReference type="InterPro" id="IPR007110">
    <property type="entry name" value="Ig-like_dom"/>
</dbReference>
<evidence type="ECO:0000256" key="5">
    <source>
        <dbReference type="SAM" id="Phobius"/>
    </source>
</evidence>
<reference evidence="8" key="1">
    <citation type="submission" date="2025-08" db="UniProtKB">
        <authorList>
            <consortium name="Ensembl"/>
        </authorList>
    </citation>
    <scope>IDENTIFICATION</scope>
</reference>
<accession>A0A8C2CNB5</accession>
<keyword evidence="5" id="KW-1133">Transmembrane helix</keyword>
<keyword evidence="3" id="KW-0325">Glycoprotein</keyword>
<dbReference type="AlphaFoldDB" id="A0A8C2CNB5"/>
<dbReference type="FunFam" id="2.60.40.10:FF:000136">
    <property type="entry name" value="Ciliary neurotrophic factor receptor alpha"/>
    <property type="match status" value="1"/>
</dbReference>
<proteinExistence type="inferred from homology"/>
<dbReference type="InterPro" id="IPR013783">
    <property type="entry name" value="Ig-like_fold"/>
</dbReference>
<organism evidence="8 9">
    <name type="scientific">Cyprinus carpio</name>
    <name type="common">Common carp</name>
    <dbReference type="NCBI Taxonomy" id="7962"/>
    <lineage>
        <taxon>Eukaryota</taxon>
        <taxon>Metazoa</taxon>
        <taxon>Chordata</taxon>
        <taxon>Craniata</taxon>
        <taxon>Vertebrata</taxon>
        <taxon>Euteleostomi</taxon>
        <taxon>Actinopterygii</taxon>
        <taxon>Neopterygii</taxon>
        <taxon>Teleostei</taxon>
        <taxon>Ostariophysi</taxon>
        <taxon>Cypriniformes</taxon>
        <taxon>Cyprinidae</taxon>
        <taxon>Cyprininae</taxon>
        <taxon>Cyprinus</taxon>
    </lineage>
</organism>
<evidence type="ECO:0000256" key="4">
    <source>
        <dbReference type="ARBA" id="ARBA00023319"/>
    </source>
</evidence>
<name>A0A8C2CNB5_CYPCA</name>
<dbReference type="PROSITE" id="PS51257">
    <property type="entry name" value="PROKAR_LIPOPROTEIN"/>
    <property type="match status" value="1"/>
</dbReference>
<dbReference type="SUPFAM" id="SSF48726">
    <property type="entry name" value="Immunoglobulin"/>
    <property type="match status" value="1"/>
</dbReference>
<keyword evidence="2" id="KW-0732">Signal</keyword>
<keyword evidence="4" id="KW-0393">Immunoglobulin domain</keyword>
<dbReference type="InterPro" id="IPR036179">
    <property type="entry name" value="Ig-like_dom_sf"/>
</dbReference>
<keyword evidence="5" id="KW-0812">Transmembrane</keyword>
<dbReference type="InterPro" id="IPR003961">
    <property type="entry name" value="FN3_dom"/>
</dbReference>
<protein>
    <submittedName>
        <fullName evidence="8">Interleukin 11 receptor, alpha</fullName>
    </submittedName>
</protein>
<evidence type="ECO:0000256" key="2">
    <source>
        <dbReference type="ARBA" id="ARBA00022729"/>
    </source>
</evidence>
<feature type="domain" description="Fibronectin type-III" evidence="7">
    <location>
        <begin position="317"/>
        <end position="417"/>
    </location>
</feature>
<dbReference type="InterPro" id="IPR013151">
    <property type="entry name" value="Immunoglobulin_dom"/>
</dbReference>